<feature type="region of interest" description="Disordered" evidence="1">
    <location>
        <begin position="1"/>
        <end position="95"/>
    </location>
</feature>
<sequence length="293" mass="31201">MVLTDASMAPPSGALPDELPSTLPRLSPATPPAALANTLCSPALKEKHAGPTCSPHYVTGTKKGRSAEKCLCHRGQRGSRGKNDTTTPTPGTTPAFQDCLKGEPGGRRKGRRTFLTAPFTCGGRPLRRGNRGSLEEPSVDAGRAPGEVVEDPPRFSALLHTGPQTKLTRSLKNRSKHRTDTLLSAPRPRLSPLFLREEERGEEDEVECAMSSAGTPPAHAGHSLLPRLSSGLPRRTMGPCWVGPSSTFVHSSAPTTGLSQTQDRLSIGLVQGQEVKGETFIPSFALEGHCLRI</sequence>
<dbReference type="Proteomes" id="UP000299084">
    <property type="component" value="Unassembled WGS sequence"/>
</dbReference>
<feature type="region of interest" description="Disordered" evidence="1">
    <location>
        <begin position="120"/>
        <end position="148"/>
    </location>
</feature>
<comment type="caution">
    <text evidence="2">The sequence shown here is derived from an EMBL/GenBank/DDBJ whole genome shotgun (WGS) entry which is preliminary data.</text>
</comment>
<dbReference type="EMBL" id="JWIN03000012">
    <property type="protein sequence ID" value="KAB1269855.1"/>
    <property type="molecule type" value="Genomic_DNA"/>
</dbReference>
<feature type="compositionally biased region" description="Low complexity" evidence="1">
    <location>
        <begin position="19"/>
        <end position="39"/>
    </location>
</feature>
<dbReference type="AlphaFoldDB" id="A0A5N4DFI0"/>
<evidence type="ECO:0000313" key="3">
    <source>
        <dbReference type="Proteomes" id="UP000299084"/>
    </source>
</evidence>
<protein>
    <submittedName>
        <fullName evidence="2">Uncharacterized protein</fullName>
    </submittedName>
</protein>
<gene>
    <name evidence="2" type="ORF">Cadr_000017570</name>
</gene>
<reference evidence="2 3" key="1">
    <citation type="journal article" date="2019" name="Mol. Ecol. Resour.">
        <title>Improving Illumina assemblies with Hi-C and long reads: an example with the North African dromedary.</title>
        <authorList>
            <person name="Elbers J.P."/>
            <person name="Rogers M.F."/>
            <person name="Perelman P.L."/>
            <person name="Proskuryakova A.A."/>
            <person name="Serdyukova N.A."/>
            <person name="Johnson W.E."/>
            <person name="Horin P."/>
            <person name="Corander J."/>
            <person name="Murphy D."/>
            <person name="Burger P.A."/>
        </authorList>
    </citation>
    <scope>NUCLEOTIDE SEQUENCE [LARGE SCALE GENOMIC DNA]</scope>
    <source>
        <strain evidence="2">Drom800</strain>
        <tissue evidence="2">Blood</tissue>
    </source>
</reference>
<evidence type="ECO:0000313" key="2">
    <source>
        <dbReference type="EMBL" id="KAB1269855.1"/>
    </source>
</evidence>
<accession>A0A5N4DFI0</accession>
<name>A0A5N4DFI0_CAMDR</name>
<proteinExistence type="predicted"/>
<keyword evidence="3" id="KW-1185">Reference proteome</keyword>
<evidence type="ECO:0000256" key="1">
    <source>
        <dbReference type="SAM" id="MobiDB-lite"/>
    </source>
</evidence>
<feature type="compositionally biased region" description="Low complexity" evidence="1">
    <location>
        <begin position="85"/>
        <end position="94"/>
    </location>
</feature>
<organism evidence="2 3">
    <name type="scientific">Camelus dromedarius</name>
    <name type="common">Dromedary</name>
    <name type="synonym">Arabian camel</name>
    <dbReference type="NCBI Taxonomy" id="9838"/>
    <lineage>
        <taxon>Eukaryota</taxon>
        <taxon>Metazoa</taxon>
        <taxon>Chordata</taxon>
        <taxon>Craniata</taxon>
        <taxon>Vertebrata</taxon>
        <taxon>Euteleostomi</taxon>
        <taxon>Mammalia</taxon>
        <taxon>Eutheria</taxon>
        <taxon>Laurasiatheria</taxon>
        <taxon>Artiodactyla</taxon>
        <taxon>Tylopoda</taxon>
        <taxon>Camelidae</taxon>
        <taxon>Camelus</taxon>
    </lineage>
</organism>